<dbReference type="EMBL" id="KZ825836">
    <property type="protein sequence ID" value="PYH96505.1"/>
    <property type="molecule type" value="Genomic_DNA"/>
</dbReference>
<keyword evidence="2" id="KW-1185">Reference proteome</keyword>
<dbReference type="AlphaFoldDB" id="A0A319DGC7"/>
<accession>A0A319DGC7</accession>
<protein>
    <recommendedName>
        <fullName evidence="3">NAD(P)-binding protein</fullName>
    </recommendedName>
</protein>
<dbReference type="OrthoDB" id="2130169at2759"/>
<dbReference type="PANTHER" id="PTHR48079">
    <property type="entry name" value="PROTEIN YEEZ"/>
    <property type="match status" value="1"/>
</dbReference>
<dbReference type="SUPFAM" id="SSF51735">
    <property type="entry name" value="NAD(P)-binding Rossmann-fold domains"/>
    <property type="match status" value="1"/>
</dbReference>
<dbReference type="GO" id="GO:0005737">
    <property type="term" value="C:cytoplasm"/>
    <property type="evidence" value="ECO:0007669"/>
    <property type="project" value="TreeGrafter"/>
</dbReference>
<dbReference type="PANTHER" id="PTHR48079:SF6">
    <property type="entry name" value="NAD(P)-BINDING DOMAIN-CONTAINING PROTEIN-RELATED"/>
    <property type="match status" value="1"/>
</dbReference>
<dbReference type="InterPro" id="IPR036291">
    <property type="entry name" value="NAD(P)-bd_dom_sf"/>
</dbReference>
<name>A0A319DGC7_9EURO</name>
<dbReference type="Proteomes" id="UP000247810">
    <property type="component" value="Unassembled WGS sequence"/>
</dbReference>
<evidence type="ECO:0000313" key="2">
    <source>
        <dbReference type="Proteomes" id="UP000247810"/>
    </source>
</evidence>
<proteinExistence type="predicted"/>
<organism evidence="1 2">
    <name type="scientific">Aspergillus ellipticus CBS 707.79</name>
    <dbReference type="NCBI Taxonomy" id="1448320"/>
    <lineage>
        <taxon>Eukaryota</taxon>
        <taxon>Fungi</taxon>
        <taxon>Dikarya</taxon>
        <taxon>Ascomycota</taxon>
        <taxon>Pezizomycotina</taxon>
        <taxon>Eurotiomycetes</taxon>
        <taxon>Eurotiomycetidae</taxon>
        <taxon>Eurotiales</taxon>
        <taxon>Aspergillaceae</taxon>
        <taxon>Aspergillus</taxon>
        <taxon>Aspergillus subgen. Circumdati</taxon>
    </lineage>
</organism>
<dbReference type="STRING" id="1448320.A0A319DGC7"/>
<evidence type="ECO:0000313" key="1">
    <source>
        <dbReference type="EMBL" id="PYH96505.1"/>
    </source>
</evidence>
<sequence>MKTIFLAQDTQEIQSQYPEVEVVHGRLEDSEILIRESARADIIIHTDAPDYLRAAEAIAQGAVEGHSPERPVYWVHMSSAAIFGVEDEQRGLYGVSSDRVWDDVDDIQQIVSSPEGVVHRGVDKVVLSTGTNCGDVVKTAIVSLGGVYGQGRGPCSQHSQGLSKGTGIHVFDATKLVVLLVEAVLVEREDGLWGPEAYYLAGGQEFQWKFLAEYIRDLARSEGLAREVETEALGYDDAVRREEYSATWGLNVCIRGTGARQLLGWQPQEPWLMAALLEVVYEEYRQLPPRIQQGDIEQDITRRGWKYRLRRWLK</sequence>
<dbReference type="GO" id="GO:0004029">
    <property type="term" value="F:aldehyde dehydrogenase (NAD+) activity"/>
    <property type="evidence" value="ECO:0007669"/>
    <property type="project" value="TreeGrafter"/>
</dbReference>
<evidence type="ECO:0008006" key="3">
    <source>
        <dbReference type="Google" id="ProtNLM"/>
    </source>
</evidence>
<dbReference type="Gene3D" id="3.40.50.720">
    <property type="entry name" value="NAD(P)-binding Rossmann-like Domain"/>
    <property type="match status" value="1"/>
</dbReference>
<dbReference type="InterPro" id="IPR051783">
    <property type="entry name" value="NAD(P)-dependent_oxidoreduct"/>
</dbReference>
<dbReference type="VEuPathDB" id="FungiDB:BO71DRAFT_481949"/>
<gene>
    <name evidence="1" type="ORF">BO71DRAFT_481949</name>
</gene>
<reference evidence="1 2" key="1">
    <citation type="submission" date="2018-02" db="EMBL/GenBank/DDBJ databases">
        <title>The genomes of Aspergillus section Nigri reveals drivers in fungal speciation.</title>
        <authorList>
            <consortium name="DOE Joint Genome Institute"/>
            <person name="Vesth T.C."/>
            <person name="Nybo J."/>
            <person name="Theobald S."/>
            <person name="Brandl J."/>
            <person name="Frisvad J.C."/>
            <person name="Nielsen K.F."/>
            <person name="Lyhne E.K."/>
            <person name="Kogle M.E."/>
            <person name="Kuo A."/>
            <person name="Riley R."/>
            <person name="Clum A."/>
            <person name="Nolan M."/>
            <person name="Lipzen A."/>
            <person name="Salamov A."/>
            <person name="Henrissat B."/>
            <person name="Wiebenga A."/>
            <person name="De vries R.P."/>
            <person name="Grigoriev I.V."/>
            <person name="Mortensen U.H."/>
            <person name="Andersen M.R."/>
            <person name="Baker S.E."/>
        </authorList>
    </citation>
    <scope>NUCLEOTIDE SEQUENCE [LARGE SCALE GENOMIC DNA]</scope>
    <source>
        <strain evidence="1 2">CBS 707.79</strain>
    </source>
</reference>